<dbReference type="InterPro" id="IPR051397">
    <property type="entry name" value="Zn-ADH-like_protein"/>
</dbReference>
<dbReference type="GO" id="GO:0016491">
    <property type="term" value="F:oxidoreductase activity"/>
    <property type="evidence" value="ECO:0007669"/>
    <property type="project" value="InterPro"/>
</dbReference>
<sequence>MRSLVATHSSSFVTIALVPEPTPAPDEVLVEVEAFSLNRPDLLYLQMPHSTFRPGIDFTGRVVKAAADGSGPPVGAFVLAHSPSGGGAAERVAVSSRQVVVRPESLSVYQAAALPLAGLVALRLVREAGPLEGKNVLVTGVTGGVGHYVVELAVSSGARVFAFASPEEPTDRLRELGAVLLSSLDAAPGLFDVVMESVGGELFSEIVPRLAPNSLVLWFGEASGKPIALDFFHFFPGHEAMTLRHFVYTHVPNADDRRDLEELVRLVIEGRLHPEIGRVSDWSEASDVFAQMQSRNLRGKAVLTV</sequence>
<dbReference type="InterPro" id="IPR013154">
    <property type="entry name" value="ADH-like_N"/>
</dbReference>
<gene>
    <name evidence="2" type="ORF">AKJ09_03750</name>
</gene>
<evidence type="ECO:0000313" key="3">
    <source>
        <dbReference type="Proteomes" id="UP000064967"/>
    </source>
</evidence>
<feature type="domain" description="Enoyl reductase (ER)" evidence="1">
    <location>
        <begin position="8"/>
        <end position="303"/>
    </location>
</feature>
<dbReference type="Gene3D" id="3.90.180.10">
    <property type="entry name" value="Medium-chain alcohol dehydrogenases, catalytic domain"/>
    <property type="match status" value="1"/>
</dbReference>
<dbReference type="EMBL" id="CP012333">
    <property type="protein sequence ID" value="AKU97086.1"/>
    <property type="molecule type" value="Genomic_DNA"/>
</dbReference>
<dbReference type="Pfam" id="PF08240">
    <property type="entry name" value="ADH_N"/>
    <property type="match status" value="1"/>
</dbReference>
<dbReference type="InterPro" id="IPR036291">
    <property type="entry name" value="NAD(P)-bd_dom_sf"/>
</dbReference>
<reference evidence="2 3" key="1">
    <citation type="submission" date="2015-08" db="EMBL/GenBank/DDBJ databases">
        <authorList>
            <person name="Babu N.S."/>
            <person name="Beckwith C.J."/>
            <person name="Beseler K.G."/>
            <person name="Brison A."/>
            <person name="Carone J.V."/>
            <person name="Caskin T.P."/>
            <person name="Diamond M."/>
            <person name="Durham M.E."/>
            <person name="Foxe J.M."/>
            <person name="Go M."/>
            <person name="Henderson B.A."/>
            <person name="Jones I.B."/>
            <person name="McGettigan J.A."/>
            <person name="Micheletti S.J."/>
            <person name="Nasrallah M.E."/>
            <person name="Ortiz D."/>
            <person name="Piller C.R."/>
            <person name="Privatt S.R."/>
            <person name="Schneider S.L."/>
            <person name="Sharp S."/>
            <person name="Smith T.C."/>
            <person name="Stanton J.D."/>
            <person name="Ullery H.E."/>
            <person name="Wilson R.J."/>
            <person name="Serrano M.G."/>
            <person name="Buck G."/>
            <person name="Lee V."/>
            <person name="Wang Y."/>
            <person name="Carvalho R."/>
            <person name="Voegtly L."/>
            <person name="Shi R."/>
            <person name="Duckworth R."/>
            <person name="Johnson A."/>
            <person name="Loviza R."/>
            <person name="Walstead R."/>
            <person name="Shah Z."/>
            <person name="Kiflezghi M."/>
            <person name="Wade K."/>
            <person name="Ball S.L."/>
            <person name="Bradley K.W."/>
            <person name="Asai D.J."/>
            <person name="Bowman C.A."/>
            <person name="Russell D.A."/>
            <person name="Pope W.H."/>
            <person name="Jacobs-Sera D."/>
            <person name="Hendrix R.W."/>
            <person name="Hatfull G.F."/>
        </authorList>
    </citation>
    <scope>NUCLEOTIDE SEQUENCE [LARGE SCALE GENOMIC DNA]</scope>
    <source>
        <strain evidence="2 3">DSM 27648</strain>
    </source>
</reference>
<dbReference type="InterPro" id="IPR020843">
    <property type="entry name" value="ER"/>
</dbReference>
<dbReference type="InterPro" id="IPR011032">
    <property type="entry name" value="GroES-like_sf"/>
</dbReference>
<protein>
    <submittedName>
        <fullName evidence="2">Oxidoreductase</fullName>
    </submittedName>
</protein>
<dbReference type="SMART" id="SM00829">
    <property type="entry name" value="PKS_ER"/>
    <property type="match status" value="1"/>
</dbReference>
<dbReference type="KEGG" id="llu:AKJ09_03750"/>
<proteinExistence type="predicted"/>
<dbReference type="SUPFAM" id="SSF51735">
    <property type="entry name" value="NAD(P)-binding Rossmann-fold domains"/>
    <property type="match status" value="1"/>
</dbReference>
<dbReference type="Gene3D" id="3.40.50.720">
    <property type="entry name" value="NAD(P)-binding Rossmann-like Domain"/>
    <property type="match status" value="1"/>
</dbReference>
<dbReference type="AlphaFoldDB" id="A0A0K1PUM8"/>
<evidence type="ECO:0000259" key="1">
    <source>
        <dbReference type="SMART" id="SM00829"/>
    </source>
</evidence>
<dbReference type="PANTHER" id="PTHR43677:SF4">
    <property type="entry name" value="QUINONE OXIDOREDUCTASE-LIKE PROTEIN 2"/>
    <property type="match status" value="1"/>
</dbReference>
<dbReference type="Pfam" id="PF13602">
    <property type="entry name" value="ADH_zinc_N_2"/>
    <property type="match status" value="1"/>
</dbReference>
<accession>A0A0K1PUM8</accession>
<dbReference type="PATRIC" id="fig|1391654.3.peg.3805"/>
<evidence type="ECO:0000313" key="2">
    <source>
        <dbReference type="EMBL" id="AKU97086.1"/>
    </source>
</evidence>
<dbReference type="STRING" id="1391654.AKJ09_03750"/>
<dbReference type="SUPFAM" id="SSF50129">
    <property type="entry name" value="GroES-like"/>
    <property type="match status" value="1"/>
</dbReference>
<keyword evidence="3" id="KW-1185">Reference proteome</keyword>
<dbReference type="Proteomes" id="UP000064967">
    <property type="component" value="Chromosome"/>
</dbReference>
<dbReference type="RefSeq" id="WP_146648290.1">
    <property type="nucleotide sequence ID" value="NZ_CP012333.1"/>
</dbReference>
<organism evidence="2 3">
    <name type="scientific">Labilithrix luteola</name>
    <dbReference type="NCBI Taxonomy" id="1391654"/>
    <lineage>
        <taxon>Bacteria</taxon>
        <taxon>Pseudomonadati</taxon>
        <taxon>Myxococcota</taxon>
        <taxon>Polyangia</taxon>
        <taxon>Polyangiales</taxon>
        <taxon>Labilitrichaceae</taxon>
        <taxon>Labilithrix</taxon>
    </lineage>
</organism>
<name>A0A0K1PUM8_9BACT</name>
<dbReference type="OrthoDB" id="3813297at2"/>
<dbReference type="PANTHER" id="PTHR43677">
    <property type="entry name" value="SHORT-CHAIN DEHYDROGENASE/REDUCTASE"/>
    <property type="match status" value="1"/>
</dbReference>